<evidence type="ECO:0000313" key="1">
    <source>
        <dbReference type="EMBL" id="KAL2722899.1"/>
    </source>
</evidence>
<accession>A0ABD2AQK2</accession>
<comment type="caution">
    <text evidence="1">The sequence shown here is derived from an EMBL/GenBank/DDBJ whole genome shotgun (WGS) entry which is preliminary data.</text>
</comment>
<proteinExistence type="predicted"/>
<evidence type="ECO:0000313" key="2">
    <source>
        <dbReference type="Proteomes" id="UP001607303"/>
    </source>
</evidence>
<protein>
    <submittedName>
        <fullName evidence="1">Uncharacterized protein</fullName>
    </submittedName>
</protein>
<organism evidence="1 2">
    <name type="scientific">Vespula maculifrons</name>
    <name type="common">Eastern yellow jacket</name>
    <name type="synonym">Wasp</name>
    <dbReference type="NCBI Taxonomy" id="7453"/>
    <lineage>
        <taxon>Eukaryota</taxon>
        <taxon>Metazoa</taxon>
        <taxon>Ecdysozoa</taxon>
        <taxon>Arthropoda</taxon>
        <taxon>Hexapoda</taxon>
        <taxon>Insecta</taxon>
        <taxon>Pterygota</taxon>
        <taxon>Neoptera</taxon>
        <taxon>Endopterygota</taxon>
        <taxon>Hymenoptera</taxon>
        <taxon>Apocrita</taxon>
        <taxon>Aculeata</taxon>
        <taxon>Vespoidea</taxon>
        <taxon>Vespidae</taxon>
        <taxon>Vespinae</taxon>
        <taxon>Vespula</taxon>
    </lineage>
</organism>
<gene>
    <name evidence="1" type="ORF">V1477_019490</name>
</gene>
<reference evidence="1 2" key="1">
    <citation type="journal article" date="2024" name="Ann. Entomol. Soc. Am.">
        <title>Genomic analyses of the southern and eastern yellowjacket wasps (Hymenoptera: Vespidae) reveal evolutionary signatures of social life.</title>
        <authorList>
            <person name="Catto M.A."/>
            <person name="Caine P.B."/>
            <person name="Orr S.E."/>
            <person name="Hunt B.G."/>
            <person name="Goodisman M.A.D."/>
        </authorList>
    </citation>
    <scope>NUCLEOTIDE SEQUENCE [LARGE SCALE GENOMIC DNA]</scope>
    <source>
        <strain evidence="1">232</strain>
        <tissue evidence="1">Head and thorax</tissue>
    </source>
</reference>
<dbReference type="Proteomes" id="UP001607303">
    <property type="component" value="Unassembled WGS sequence"/>
</dbReference>
<dbReference type="AlphaFoldDB" id="A0ABD2AQK2"/>
<name>A0ABD2AQK2_VESMC</name>
<sequence>MPSTCDDLANVLAKAHLLFKKIKHANYADTNTNENLHNPTNYYNEPWLNYRDKTTRVIQSESQPKIYMYYNKISHTQEEYFRLKRDQRAQNGEHA</sequence>
<dbReference type="EMBL" id="JAYRBN010000115">
    <property type="protein sequence ID" value="KAL2722899.1"/>
    <property type="molecule type" value="Genomic_DNA"/>
</dbReference>
<keyword evidence="2" id="KW-1185">Reference proteome</keyword>